<feature type="compositionally biased region" description="Basic and acidic residues" evidence="1">
    <location>
        <begin position="191"/>
        <end position="215"/>
    </location>
</feature>
<feature type="region of interest" description="Disordered" evidence="1">
    <location>
        <begin position="1"/>
        <end position="24"/>
    </location>
</feature>
<name>A0ABQ8AHS8_BRANA</name>
<reference evidence="3 4" key="1">
    <citation type="submission" date="2021-05" db="EMBL/GenBank/DDBJ databases">
        <title>Genome Assembly of Synthetic Allotetraploid Brassica napus Reveals Homoeologous Exchanges between Subgenomes.</title>
        <authorList>
            <person name="Davis J.T."/>
        </authorList>
    </citation>
    <scope>NUCLEOTIDE SEQUENCE [LARGE SCALE GENOMIC DNA]</scope>
    <source>
        <strain evidence="4">cv. Da-Ae</strain>
        <tissue evidence="3">Seedling</tissue>
    </source>
</reference>
<dbReference type="Proteomes" id="UP000824890">
    <property type="component" value="Unassembled WGS sequence"/>
</dbReference>
<feature type="compositionally biased region" description="Basic and acidic residues" evidence="1">
    <location>
        <begin position="223"/>
        <end position="235"/>
    </location>
</feature>
<feature type="compositionally biased region" description="Basic and acidic residues" evidence="1">
    <location>
        <begin position="411"/>
        <end position="421"/>
    </location>
</feature>
<sequence>MASLTIRPEPVKQKKRPNYQINNNRSAFDLTRFCSATGKKKRREGVGGEASDADRDSDAGGGAAALGFLQGGRGFRERESVLALGSHPQWCECVCKINGLLPLIKSFVIKYANRDEVTANFAYEKLEKHCSKCYRLDHDIKDCLEAKHEERAFKAQEDKTRREVTESEKIRTQPSGSNVLHFSATKQAETNQRDEKKFNRHAREYDERGDIEEIRSYSPRQEISQRRYDSEDPKYRNNVHRSQLSRSSHHREAYPSNCEVSSRPRDLRRELSDRHCSMDRSLQPSRSRDRMPARSEDSAPMEPRDSSNMGIPLEEIQNSVPAAVFNEDVNEVREAMIQYTQCDDPTENAAHRARMRRVEEEGEMEDTAALMIQASLTAPTNLPHPIDQPSSAEIVPTTLRLGPPAQTTVENAKEAPKETGKRKPGRPPGPVAERSLGRTQKINLSPT</sequence>
<accession>A0ABQ8AHS8</accession>
<evidence type="ECO:0000256" key="1">
    <source>
        <dbReference type="SAM" id="MobiDB-lite"/>
    </source>
</evidence>
<feature type="region of interest" description="Disordered" evidence="1">
    <location>
        <begin position="38"/>
        <end position="59"/>
    </location>
</feature>
<dbReference type="InterPro" id="IPR025836">
    <property type="entry name" value="Zn_knuckle_CX2CX4HX4C"/>
</dbReference>
<comment type="caution">
    <text evidence="3">The sequence shown here is derived from an EMBL/GenBank/DDBJ whole genome shotgun (WGS) entry which is preliminary data.</text>
</comment>
<feature type="compositionally biased region" description="Polar residues" evidence="1">
    <location>
        <begin position="172"/>
        <end position="190"/>
    </location>
</feature>
<evidence type="ECO:0000259" key="2">
    <source>
        <dbReference type="Pfam" id="PF14392"/>
    </source>
</evidence>
<evidence type="ECO:0000313" key="4">
    <source>
        <dbReference type="Proteomes" id="UP000824890"/>
    </source>
</evidence>
<dbReference type="Pfam" id="PF14392">
    <property type="entry name" value="zf-CCHC_4"/>
    <property type="match status" value="1"/>
</dbReference>
<keyword evidence="4" id="KW-1185">Reference proteome</keyword>
<feature type="compositionally biased region" description="Basic and acidic residues" evidence="1">
    <location>
        <begin position="262"/>
        <end position="278"/>
    </location>
</feature>
<feature type="region of interest" description="Disordered" evidence="1">
    <location>
        <begin position="398"/>
        <end position="447"/>
    </location>
</feature>
<evidence type="ECO:0000313" key="3">
    <source>
        <dbReference type="EMBL" id="KAH0892097.1"/>
    </source>
</evidence>
<feature type="compositionally biased region" description="Basic and acidic residues" evidence="1">
    <location>
        <begin position="152"/>
        <end position="171"/>
    </location>
</feature>
<feature type="domain" description="Zinc knuckle CX2CX4HX4C" evidence="2">
    <location>
        <begin position="102"/>
        <end position="144"/>
    </location>
</feature>
<protein>
    <recommendedName>
        <fullName evidence="2">Zinc knuckle CX2CX4HX4C domain-containing protein</fullName>
    </recommendedName>
</protein>
<feature type="compositionally biased region" description="Basic and acidic residues" evidence="1">
    <location>
        <begin position="286"/>
        <end position="305"/>
    </location>
</feature>
<feature type="region of interest" description="Disordered" evidence="1">
    <location>
        <begin position="152"/>
        <end position="310"/>
    </location>
</feature>
<feature type="compositionally biased region" description="Polar residues" evidence="1">
    <location>
        <begin position="437"/>
        <end position="447"/>
    </location>
</feature>
<organism evidence="3 4">
    <name type="scientific">Brassica napus</name>
    <name type="common">Rape</name>
    <dbReference type="NCBI Taxonomy" id="3708"/>
    <lineage>
        <taxon>Eukaryota</taxon>
        <taxon>Viridiplantae</taxon>
        <taxon>Streptophyta</taxon>
        <taxon>Embryophyta</taxon>
        <taxon>Tracheophyta</taxon>
        <taxon>Spermatophyta</taxon>
        <taxon>Magnoliopsida</taxon>
        <taxon>eudicotyledons</taxon>
        <taxon>Gunneridae</taxon>
        <taxon>Pentapetalae</taxon>
        <taxon>rosids</taxon>
        <taxon>malvids</taxon>
        <taxon>Brassicales</taxon>
        <taxon>Brassicaceae</taxon>
        <taxon>Brassiceae</taxon>
        <taxon>Brassica</taxon>
    </lineage>
</organism>
<gene>
    <name evidence="3" type="ORF">HID58_054526</name>
</gene>
<proteinExistence type="predicted"/>
<dbReference type="EMBL" id="JAGKQM010000013">
    <property type="protein sequence ID" value="KAH0892097.1"/>
    <property type="molecule type" value="Genomic_DNA"/>
</dbReference>